<dbReference type="GO" id="GO:0050660">
    <property type="term" value="F:flavin adenine dinucleotide binding"/>
    <property type="evidence" value="ECO:0007669"/>
    <property type="project" value="InterPro"/>
</dbReference>
<keyword evidence="4" id="KW-1185">Reference proteome</keyword>
<dbReference type="InterPro" id="IPR037069">
    <property type="entry name" value="AcylCoA_DH/ox_N_sf"/>
</dbReference>
<organism evidence="3 4">
    <name type="scientific">Chelatococcus asaccharovorans</name>
    <dbReference type="NCBI Taxonomy" id="28210"/>
    <lineage>
        <taxon>Bacteria</taxon>
        <taxon>Pseudomonadati</taxon>
        <taxon>Pseudomonadota</taxon>
        <taxon>Alphaproteobacteria</taxon>
        <taxon>Hyphomicrobiales</taxon>
        <taxon>Chelatococcaceae</taxon>
        <taxon>Chelatococcus</taxon>
    </lineage>
</organism>
<dbReference type="InterPro" id="IPR046373">
    <property type="entry name" value="Acyl-CoA_Oxase/DH_mid-dom_sf"/>
</dbReference>
<dbReference type="Gene3D" id="1.10.540.10">
    <property type="entry name" value="Acyl-CoA dehydrogenase/oxidase, N-terminal domain"/>
    <property type="match status" value="1"/>
</dbReference>
<sequence length="399" mass="43600">MSAKAQVLRDCSKADPGTLLAAAAEMRDRLRQRQADDSRDCRLSSDTIAEFRAAGFFKILQPSSFGGLELLPSTLFNLEIALAEVDMSAAWVVTNMGLAAFHAALFDPRVQQEIWGSDPDAVLAFANMPGGKLIDAGSETYELSGQWRFSSGVDHADWVLLGALVHGDGPPVAGACLLAREDIEIVPDWDVVGLRGTGSHGIRASAVRIPHDRFLPHADRFYRRGPGLRVNTGPLYRLPLPQLLFRSISSASIGGLAGMMAAFLDANRERTSMMAQKIAADPHVQAVCATIDADLQAFRQVMEQDLDAMYRRGCPGDADDLAGRRRSRLNATRIPDACFMHAANLYRAAGASPLYRENPILHFFNDLLAARQHAANQFEVHARNDGAMLFGEQREDMLL</sequence>
<dbReference type="PIRSF" id="PIRSF016578">
    <property type="entry name" value="HsaA"/>
    <property type="match status" value="1"/>
</dbReference>
<evidence type="ECO:0000259" key="2">
    <source>
        <dbReference type="Pfam" id="PF08028"/>
    </source>
</evidence>
<dbReference type="OrthoDB" id="2986495at2"/>
<comment type="caution">
    <text evidence="3">The sequence shown here is derived from an EMBL/GenBank/DDBJ whole genome shotgun (WGS) entry which is preliminary data.</text>
</comment>
<gene>
    <name evidence="3" type="ORF">C7450_104243</name>
</gene>
<dbReference type="Gene3D" id="2.40.110.10">
    <property type="entry name" value="Butyryl-CoA Dehydrogenase, subunit A, domain 2"/>
    <property type="match status" value="1"/>
</dbReference>
<protein>
    <submittedName>
        <fullName evidence="3">3-hydroxy-9,10-secoandrosta-1,3,5(10)-triene-9, 17-dione monooxygenase</fullName>
    </submittedName>
</protein>
<evidence type="ECO:0000313" key="3">
    <source>
        <dbReference type="EMBL" id="PXW60191.1"/>
    </source>
</evidence>
<dbReference type="RefSeq" id="WP_146227328.1">
    <property type="nucleotide sequence ID" value="NZ_JAHBRY010000001.1"/>
</dbReference>
<accession>A0A2V3U908</accession>
<dbReference type="Proteomes" id="UP000248021">
    <property type="component" value="Unassembled WGS sequence"/>
</dbReference>
<keyword evidence="1" id="KW-0560">Oxidoreductase</keyword>
<name>A0A2V3U908_9HYPH</name>
<reference evidence="3 4" key="1">
    <citation type="submission" date="2018-05" db="EMBL/GenBank/DDBJ databases">
        <title>Genomic Encyclopedia of Type Strains, Phase IV (KMG-IV): sequencing the most valuable type-strain genomes for metagenomic binning, comparative biology and taxonomic classification.</title>
        <authorList>
            <person name="Goeker M."/>
        </authorList>
    </citation>
    <scope>NUCLEOTIDE SEQUENCE [LARGE SCALE GENOMIC DNA]</scope>
    <source>
        <strain evidence="3 4">DSM 6462</strain>
    </source>
</reference>
<dbReference type="GO" id="GO:0016627">
    <property type="term" value="F:oxidoreductase activity, acting on the CH-CH group of donors"/>
    <property type="evidence" value="ECO:0007669"/>
    <property type="project" value="InterPro"/>
</dbReference>
<proteinExistence type="predicted"/>
<keyword evidence="3" id="KW-0503">Monooxygenase</keyword>
<feature type="domain" description="Acyl-CoA dehydrogenase C-terminal" evidence="2">
    <location>
        <begin position="249"/>
        <end position="377"/>
    </location>
</feature>
<dbReference type="InterPro" id="IPR009100">
    <property type="entry name" value="AcylCoA_DH/oxidase_NM_dom_sf"/>
</dbReference>
<evidence type="ECO:0000256" key="1">
    <source>
        <dbReference type="ARBA" id="ARBA00023002"/>
    </source>
</evidence>
<dbReference type="InterPro" id="IPR013107">
    <property type="entry name" value="Acyl-CoA_DH_C"/>
</dbReference>
<dbReference type="Pfam" id="PF08028">
    <property type="entry name" value="Acyl-CoA_dh_2"/>
    <property type="match status" value="1"/>
</dbReference>
<dbReference type="SUPFAM" id="SSF56645">
    <property type="entry name" value="Acyl-CoA dehydrogenase NM domain-like"/>
    <property type="match status" value="1"/>
</dbReference>
<dbReference type="GO" id="GO:0004497">
    <property type="term" value="F:monooxygenase activity"/>
    <property type="evidence" value="ECO:0007669"/>
    <property type="project" value="UniProtKB-KW"/>
</dbReference>
<dbReference type="AlphaFoldDB" id="A0A2V3U908"/>
<dbReference type="SUPFAM" id="SSF47203">
    <property type="entry name" value="Acyl-CoA dehydrogenase C-terminal domain-like"/>
    <property type="match status" value="1"/>
</dbReference>
<dbReference type="Gene3D" id="1.20.140.10">
    <property type="entry name" value="Butyryl-CoA Dehydrogenase, subunit A, domain 3"/>
    <property type="match status" value="1"/>
</dbReference>
<dbReference type="InterPro" id="IPR036250">
    <property type="entry name" value="AcylCo_DH-like_C"/>
</dbReference>
<dbReference type="EMBL" id="QJJK01000004">
    <property type="protein sequence ID" value="PXW60191.1"/>
    <property type="molecule type" value="Genomic_DNA"/>
</dbReference>
<evidence type="ECO:0000313" key="4">
    <source>
        <dbReference type="Proteomes" id="UP000248021"/>
    </source>
</evidence>